<gene>
    <name evidence="1" type="ORF">ASN18_3049</name>
</gene>
<sequence>MSEIASAIAKNYKTTLVGMLCLAGALAAWLTNNKEAAASLIGAGITAILSKDGDK</sequence>
<accession>A0ABR5SBF4</accession>
<keyword evidence="2" id="KW-1185">Reference proteome</keyword>
<evidence type="ECO:0008006" key="3">
    <source>
        <dbReference type="Google" id="ProtNLM"/>
    </source>
</evidence>
<organism evidence="1 2">
    <name type="scientific">Candidatus Magnetominusculus xianensis</name>
    <dbReference type="NCBI Taxonomy" id="1748249"/>
    <lineage>
        <taxon>Bacteria</taxon>
        <taxon>Pseudomonadati</taxon>
        <taxon>Nitrospirota</taxon>
        <taxon>Nitrospiria</taxon>
        <taxon>Nitrospirales</taxon>
        <taxon>Nitrospiraceae</taxon>
        <taxon>Candidatus Magnetominusculus</taxon>
    </lineage>
</organism>
<evidence type="ECO:0000313" key="1">
    <source>
        <dbReference type="EMBL" id="KWT77354.1"/>
    </source>
</evidence>
<dbReference type="Proteomes" id="UP000060487">
    <property type="component" value="Unassembled WGS sequence"/>
</dbReference>
<evidence type="ECO:0000313" key="2">
    <source>
        <dbReference type="Proteomes" id="UP000060487"/>
    </source>
</evidence>
<protein>
    <recommendedName>
        <fullName evidence="3">Secreted protein</fullName>
    </recommendedName>
</protein>
<comment type="caution">
    <text evidence="1">The sequence shown here is derived from an EMBL/GenBank/DDBJ whole genome shotgun (WGS) entry which is preliminary data.</text>
</comment>
<dbReference type="RefSeq" id="WP_157073040.1">
    <property type="nucleotide sequence ID" value="NZ_LNQR01000123.1"/>
</dbReference>
<name>A0ABR5SBF4_9BACT</name>
<dbReference type="EMBL" id="LNQR01000123">
    <property type="protein sequence ID" value="KWT77354.1"/>
    <property type="molecule type" value="Genomic_DNA"/>
</dbReference>
<reference evidence="1 2" key="1">
    <citation type="submission" date="2015-11" db="EMBL/GenBank/DDBJ databases">
        <authorList>
            <person name="Lin W."/>
        </authorList>
    </citation>
    <scope>NUCLEOTIDE SEQUENCE [LARGE SCALE GENOMIC DNA]</scope>
    <source>
        <strain evidence="1 2">HCH-1</strain>
    </source>
</reference>
<proteinExistence type="predicted"/>